<comment type="catalytic activity">
    <reaction evidence="15">
        <text>ATP + (deoxyribonucleotide)n-3'-hydroxyl + 5'-phospho-(deoxyribonucleotide)m = (deoxyribonucleotide)n+m + AMP + diphosphate.</text>
        <dbReference type="EC" id="6.5.1.1"/>
    </reaction>
</comment>
<dbReference type="FunFam" id="3.30.470.30:FF:000012">
    <property type="entry name" value="Probable DNA ligase"/>
    <property type="match status" value="1"/>
</dbReference>
<feature type="binding site" evidence="15">
    <location>
        <position position="435"/>
    </location>
    <ligand>
        <name>ATP</name>
        <dbReference type="ChEBI" id="CHEBI:30616"/>
    </ligand>
</feature>
<dbReference type="CDD" id="cd07972">
    <property type="entry name" value="OBF_DNA_ligase_Arch_LigB"/>
    <property type="match status" value="1"/>
</dbReference>
<dbReference type="InterPro" id="IPR012340">
    <property type="entry name" value="NA-bd_OB-fold"/>
</dbReference>
<dbReference type="PROSITE" id="PS00333">
    <property type="entry name" value="DNA_LIGASE_A2"/>
    <property type="match status" value="1"/>
</dbReference>
<keyword evidence="11 15" id="KW-0460">Magnesium</keyword>
<dbReference type="PROSITE" id="PS00697">
    <property type="entry name" value="DNA_LIGASE_A1"/>
    <property type="match status" value="1"/>
</dbReference>
<dbReference type="Gene3D" id="3.30.470.30">
    <property type="entry name" value="DNA ligase/mRNA capping enzyme"/>
    <property type="match status" value="1"/>
</dbReference>
<comment type="cofactor">
    <cofactor evidence="1 15">
        <name>Mg(2+)</name>
        <dbReference type="ChEBI" id="CHEBI:18420"/>
    </cofactor>
</comment>
<dbReference type="InterPro" id="IPR022865">
    <property type="entry name" value="DNA_ligae_ATP-dep_bac/arc"/>
</dbReference>
<dbReference type="InterPro" id="IPR012308">
    <property type="entry name" value="DNA_ligase_ATP-dep_N"/>
</dbReference>
<dbReference type="STRING" id="565033.GACE_1561"/>
<dbReference type="GO" id="GO:0003910">
    <property type="term" value="F:DNA ligase (ATP) activity"/>
    <property type="evidence" value="ECO:0007669"/>
    <property type="project" value="UniProtKB-UniRule"/>
</dbReference>
<evidence type="ECO:0000256" key="9">
    <source>
        <dbReference type="ARBA" id="ARBA00022763"/>
    </source>
</evidence>
<dbReference type="InterPro" id="IPR050191">
    <property type="entry name" value="ATP-dep_DNA_ligase"/>
</dbReference>
<gene>
    <name evidence="15" type="primary">lig</name>
    <name evidence="18" type="ORF">GACE_1561</name>
</gene>
<comment type="function">
    <text evidence="15">DNA ligase that seals nicks in double-stranded DNA during DNA replication, DNA recombination and DNA repair.</text>
</comment>
<feature type="binding site" evidence="15">
    <location>
        <position position="287"/>
    </location>
    <ligand>
        <name>ATP</name>
        <dbReference type="ChEBI" id="CHEBI:30616"/>
    </ligand>
</feature>
<name>A0A0A7GI39_GEOAI</name>
<dbReference type="HAMAP" id="MF_00407">
    <property type="entry name" value="DNA_ligase"/>
    <property type="match status" value="1"/>
</dbReference>
<dbReference type="GO" id="GO:0071897">
    <property type="term" value="P:DNA biosynthetic process"/>
    <property type="evidence" value="ECO:0007669"/>
    <property type="project" value="InterPro"/>
</dbReference>
<dbReference type="SUPFAM" id="SSF117018">
    <property type="entry name" value="ATP-dependent DNA ligase DNA-binding domain"/>
    <property type="match status" value="1"/>
</dbReference>
<dbReference type="InterPro" id="IPR016059">
    <property type="entry name" value="DNA_ligase_ATP-dep_CS"/>
</dbReference>
<evidence type="ECO:0000256" key="10">
    <source>
        <dbReference type="ARBA" id="ARBA00022840"/>
    </source>
</evidence>
<dbReference type="InterPro" id="IPR036599">
    <property type="entry name" value="DNA_ligase_N_sf"/>
</dbReference>
<proteinExistence type="inferred from homology"/>
<dbReference type="Gene3D" id="1.10.3260.10">
    <property type="entry name" value="DNA ligase, ATP-dependent, N-terminal domain"/>
    <property type="match status" value="1"/>
</dbReference>
<dbReference type="Proteomes" id="UP000030624">
    <property type="component" value="Chromosome"/>
</dbReference>
<dbReference type="GO" id="GO:0046872">
    <property type="term" value="F:metal ion binding"/>
    <property type="evidence" value="ECO:0007669"/>
    <property type="project" value="UniProtKB-KW"/>
</dbReference>
<evidence type="ECO:0000256" key="4">
    <source>
        <dbReference type="ARBA" id="ARBA00022598"/>
    </source>
</evidence>
<dbReference type="EC" id="6.5.1.1" evidence="15"/>
<dbReference type="GO" id="GO:0003677">
    <property type="term" value="F:DNA binding"/>
    <property type="evidence" value="ECO:0007669"/>
    <property type="project" value="InterPro"/>
</dbReference>
<dbReference type="InterPro" id="IPR012309">
    <property type="entry name" value="DNA_ligase_ATP-dep_C"/>
</dbReference>
<evidence type="ECO:0000256" key="15">
    <source>
        <dbReference type="HAMAP-Rule" id="MF_00407"/>
    </source>
</evidence>
<dbReference type="GO" id="GO:0006310">
    <property type="term" value="P:DNA recombination"/>
    <property type="evidence" value="ECO:0007669"/>
    <property type="project" value="UniProtKB-UniRule"/>
</dbReference>
<dbReference type="PANTHER" id="PTHR45674:SF7">
    <property type="entry name" value="DNA LIGASE"/>
    <property type="match status" value="1"/>
</dbReference>
<dbReference type="InterPro" id="IPR012310">
    <property type="entry name" value="DNA_ligase_ATP-dep_cent"/>
</dbReference>
<dbReference type="PROSITE" id="PS50160">
    <property type="entry name" value="DNA_LIGASE_A3"/>
    <property type="match status" value="1"/>
</dbReference>
<evidence type="ECO:0000256" key="13">
    <source>
        <dbReference type="ARBA" id="ARBA00023204"/>
    </source>
</evidence>
<sequence>MSETLDNSNISPGTPIFMLTFSEFAELCQTVEKISSTLEKTARIAVFIREIEDENDLYNAVLFLQGRIYPEWSERDLGVGVGLIYEAMRIATGIDRKTIENLIREKGDFGLAAEELVKKKTQTLLFTEELTVKKLREIFDEISSLEGGGSQKKKILLLSELYSLCSPIEARYLTRLILREMRLGIGEGIIRDAIGKAFGIESEIVERAYMITNDFGKVAVEAKNGGKQALLSLKITPHIPVKMMLAQVAESLEEATREIRELGVEWKFDGSRVQIHYADGRVTIYSRRLENVTNALPDIVSEIKRCVKENVILDGEVIAVRDGRPMPFQHVLRRFRRKHGVSRMVEEIPLKVYLYDILYDDGEVIDLPLKERRARLISAVGESDAVKVAEQIVTSDVRVIQQEFDRAIQAGHEGLMLKNLESKYIPGKRGKNWLKLKATMETLDLVVVGGEWGEGKRSNLISSFELACLDEYGGLLRVGKVATGFTDEDLEELTELFKPEIEYQEGKRIVFNPKYVFEVAYQEIQKSPKYESGYALRFPRFVRLRDDKSVEEADTVERVARLYEVQFRSKGGSWSS</sequence>
<dbReference type="CDD" id="cd07901">
    <property type="entry name" value="Adenylation_DNA_ligase_Arch_LigB"/>
    <property type="match status" value="1"/>
</dbReference>
<feature type="binding site" evidence="15">
    <location>
        <position position="272"/>
    </location>
    <ligand>
        <name>ATP</name>
        <dbReference type="ChEBI" id="CHEBI:30616"/>
    </ligand>
</feature>
<feature type="binding site" evidence="15">
    <location>
        <position position="429"/>
    </location>
    <ligand>
        <name>ATP</name>
        <dbReference type="ChEBI" id="CHEBI:30616"/>
    </ligand>
</feature>
<evidence type="ECO:0000313" key="18">
    <source>
        <dbReference type="EMBL" id="AIY90596.1"/>
    </source>
</evidence>
<dbReference type="FunFam" id="1.10.3260.10:FF:000007">
    <property type="entry name" value="DNA ligase"/>
    <property type="match status" value="1"/>
</dbReference>
<evidence type="ECO:0000256" key="1">
    <source>
        <dbReference type="ARBA" id="ARBA00001946"/>
    </source>
</evidence>
<feature type="binding site" evidence="15">
    <location>
        <position position="316"/>
    </location>
    <ligand>
        <name>ATP</name>
        <dbReference type="ChEBI" id="CHEBI:30616"/>
    </ligand>
</feature>
<evidence type="ECO:0000256" key="8">
    <source>
        <dbReference type="ARBA" id="ARBA00022741"/>
    </source>
</evidence>
<comment type="caution">
    <text evidence="15">Lacks conserved residue(s) required for the propagation of feature annotation.</text>
</comment>
<keyword evidence="4 15" id="KW-0436">Ligase</keyword>
<accession>A0A0A7GI39</accession>
<dbReference type="Pfam" id="PF04679">
    <property type="entry name" value="DNA_ligase_A_C"/>
    <property type="match status" value="1"/>
</dbReference>
<evidence type="ECO:0000256" key="5">
    <source>
        <dbReference type="ARBA" id="ARBA00022618"/>
    </source>
</evidence>
<evidence type="ECO:0000256" key="2">
    <source>
        <dbReference type="ARBA" id="ARBA00007572"/>
    </source>
</evidence>
<keyword evidence="13 15" id="KW-0234">DNA repair</keyword>
<evidence type="ECO:0000259" key="17">
    <source>
        <dbReference type="PROSITE" id="PS50160"/>
    </source>
</evidence>
<dbReference type="SUPFAM" id="SSF56091">
    <property type="entry name" value="DNA ligase/mRNA capping enzyme, catalytic domain"/>
    <property type="match status" value="1"/>
</dbReference>
<keyword evidence="8 15" id="KW-0547">Nucleotide-binding</keyword>
<keyword evidence="7 15" id="KW-0479">Metal-binding</keyword>
<feature type="active site" description="N6-AMP-lysine intermediate" evidence="15">
    <location>
        <position position="267"/>
    </location>
</feature>
<dbReference type="eggNOG" id="arCOG01347">
    <property type="taxonomic scope" value="Archaea"/>
</dbReference>
<organism evidence="18 19">
    <name type="scientific">Geoglobus acetivorans</name>
    <dbReference type="NCBI Taxonomy" id="565033"/>
    <lineage>
        <taxon>Archaea</taxon>
        <taxon>Methanobacteriati</taxon>
        <taxon>Methanobacteriota</taxon>
        <taxon>Archaeoglobi</taxon>
        <taxon>Archaeoglobales</taxon>
        <taxon>Archaeoglobaceae</taxon>
        <taxon>Geoglobus</taxon>
    </lineage>
</organism>
<evidence type="ECO:0000256" key="3">
    <source>
        <dbReference type="ARBA" id="ARBA00013308"/>
    </source>
</evidence>
<dbReference type="Pfam" id="PF01068">
    <property type="entry name" value="DNA_ligase_A_M"/>
    <property type="match status" value="1"/>
</dbReference>
<keyword evidence="12 15" id="KW-0233">DNA recombination</keyword>
<dbReference type="Gene3D" id="2.40.50.140">
    <property type="entry name" value="Nucleic acid-binding proteins"/>
    <property type="match status" value="1"/>
</dbReference>
<evidence type="ECO:0000256" key="12">
    <source>
        <dbReference type="ARBA" id="ARBA00023172"/>
    </source>
</evidence>
<dbReference type="GO" id="GO:0005524">
    <property type="term" value="F:ATP binding"/>
    <property type="evidence" value="ECO:0007669"/>
    <property type="project" value="UniProtKB-UniRule"/>
</dbReference>
<dbReference type="EMBL" id="CP009552">
    <property type="protein sequence ID" value="AIY90596.1"/>
    <property type="molecule type" value="Genomic_DNA"/>
</dbReference>
<dbReference type="PANTHER" id="PTHR45674">
    <property type="entry name" value="DNA LIGASE 1/3 FAMILY MEMBER"/>
    <property type="match status" value="1"/>
</dbReference>
<evidence type="ECO:0000256" key="14">
    <source>
        <dbReference type="ARBA" id="ARBA00023306"/>
    </source>
</evidence>
<keyword evidence="14 15" id="KW-0131">Cell cycle</keyword>
<keyword evidence="6 15" id="KW-0235">DNA replication</keyword>
<dbReference type="AlphaFoldDB" id="A0A0A7GI39"/>
<dbReference type="FunFam" id="2.40.50.140:FF:000163">
    <property type="entry name" value="Probable DNA ligase"/>
    <property type="match status" value="1"/>
</dbReference>
<evidence type="ECO:0000256" key="6">
    <source>
        <dbReference type="ARBA" id="ARBA00022705"/>
    </source>
</evidence>
<keyword evidence="5 15" id="KW-0132">Cell division</keyword>
<dbReference type="InterPro" id="IPR000977">
    <property type="entry name" value="DNA_ligase_ATP-dep"/>
</dbReference>
<keyword evidence="9 15" id="KW-0227">DNA damage</keyword>
<dbReference type="NCBIfam" id="TIGR00574">
    <property type="entry name" value="dnl1"/>
    <property type="match status" value="1"/>
</dbReference>
<dbReference type="GO" id="GO:0006281">
    <property type="term" value="P:DNA repair"/>
    <property type="evidence" value="ECO:0007669"/>
    <property type="project" value="UniProtKB-UniRule"/>
</dbReference>
<dbReference type="GO" id="GO:0051301">
    <property type="term" value="P:cell division"/>
    <property type="evidence" value="ECO:0007669"/>
    <property type="project" value="UniProtKB-KW"/>
</dbReference>
<dbReference type="SUPFAM" id="SSF50249">
    <property type="entry name" value="Nucleic acid-binding proteins"/>
    <property type="match status" value="1"/>
</dbReference>
<evidence type="ECO:0000313" key="19">
    <source>
        <dbReference type="Proteomes" id="UP000030624"/>
    </source>
</evidence>
<feature type="binding site" evidence="15">
    <location>
        <position position="265"/>
    </location>
    <ligand>
        <name>ATP</name>
        <dbReference type="ChEBI" id="CHEBI:30616"/>
    </ligand>
</feature>
<dbReference type="KEGG" id="gac:GACE_1561"/>
<evidence type="ECO:0000256" key="16">
    <source>
        <dbReference type="RuleBase" id="RU004196"/>
    </source>
</evidence>
<protein>
    <recommendedName>
        <fullName evidence="3 15">DNA ligase</fullName>
        <ecNumber evidence="15">6.5.1.1</ecNumber>
    </recommendedName>
    <alternativeName>
        <fullName evidence="15">Polydeoxyribonucleotide synthase [ATP]</fullName>
    </alternativeName>
</protein>
<dbReference type="Pfam" id="PF04675">
    <property type="entry name" value="DNA_ligase_A_N"/>
    <property type="match status" value="1"/>
</dbReference>
<comment type="similarity">
    <text evidence="2 15 16">Belongs to the ATP-dependent DNA ligase family.</text>
</comment>
<evidence type="ECO:0000256" key="7">
    <source>
        <dbReference type="ARBA" id="ARBA00022723"/>
    </source>
</evidence>
<evidence type="ECO:0000256" key="11">
    <source>
        <dbReference type="ARBA" id="ARBA00022842"/>
    </source>
</evidence>
<dbReference type="HOGENOM" id="CLU_005138_6_0_2"/>
<reference evidence="18 19" key="1">
    <citation type="journal article" date="2015" name="Appl. Environ. Microbiol.">
        <title>The Geoglobus acetivorans genome: Fe(III) reduction, acetate utilization, autotrophic growth, and degradation of aromatic compounds in a hyperthermophilic archaeon.</title>
        <authorList>
            <person name="Mardanov A.V."/>
            <person name="Slododkina G.B."/>
            <person name="Slobodkin A.I."/>
            <person name="Beletsky A.V."/>
            <person name="Gavrilov S.N."/>
            <person name="Kublanov I.V."/>
            <person name="Bonch-Osmolovskaya E.A."/>
            <person name="Skryabin K.G."/>
            <person name="Ravin N.V."/>
        </authorList>
    </citation>
    <scope>NUCLEOTIDE SEQUENCE [LARGE SCALE GENOMIC DNA]</scope>
    <source>
        <strain evidence="18 19">SBH6</strain>
    </source>
</reference>
<dbReference type="GO" id="GO:0006273">
    <property type="term" value="P:lagging strand elongation"/>
    <property type="evidence" value="ECO:0007669"/>
    <property type="project" value="TreeGrafter"/>
</dbReference>
<feature type="domain" description="ATP-dependent DNA ligase family profile" evidence="17">
    <location>
        <begin position="343"/>
        <end position="470"/>
    </location>
</feature>
<keyword evidence="10 15" id="KW-0067">ATP-binding</keyword>